<protein>
    <submittedName>
        <fullName evidence="1">Uncharacterized protein</fullName>
    </submittedName>
</protein>
<dbReference type="EMBL" id="JBJQND010000001">
    <property type="protein sequence ID" value="KAL3892084.1"/>
    <property type="molecule type" value="Genomic_DNA"/>
</dbReference>
<name>A0ABD3Y0W9_SINWO</name>
<evidence type="ECO:0000313" key="1">
    <source>
        <dbReference type="EMBL" id="KAL3892084.1"/>
    </source>
</evidence>
<organism evidence="1 2">
    <name type="scientific">Sinanodonta woodiana</name>
    <name type="common">Chinese pond mussel</name>
    <name type="synonym">Anodonta woodiana</name>
    <dbReference type="NCBI Taxonomy" id="1069815"/>
    <lineage>
        <taxon>Eukaryota</taxon>
        <taxon>Metazoa</taxon>
        <taxon>Spiralia</taxon>
        <taxon>Lophotrochozoa</taxon>
        <taxon>Mollusca</taxon>
        <taxon>Bivalvia</taxon>
        <taxon>Autobranchia</taxon>
        <taxon>Heteroconchia</taxon>
        <taxon>Palaeoheterodonta</taxon>
        <taxon>Unionida</taxon>
        <taxon>Unionoidea</taxon>
        <taxon>Unionidae</taxon>
        <taxon>Unioninae</taxon>
        <taxon>Sinanodonta</taxon>
    </lineage>
</organism>
<keyword evidence="2" id="KW-1185">Reference proteome</keyword>
<accession>A0ABD3Y0W9</accession>
<sequence length="175" mass="19612">MISITSTNPEFSMNFPSPVSVSEIALAKLRVYHNLSDTIDLDFNKINAKWVKRSKQQTTILTHNNDPDSGGRHIAPNNVNISSVTALNLVCDVIEGSYQINLEQSNQAQQGYIFFYSFAPTAPPGFLIVEDPVNPVYMQRHNKSLTRINFRLTDQSNILIDLRGEVLAISLFVKS</sequence>
<comment type="caution">
    <text evidence="1">The sequence shown here is derived from an EMBL/GenBank/DDBJ whole genome shotgun (WGS) entry which is preliminary data.</text>
</comment>
<reference evidence="1 2" key="1">
    <citation type="submission" date="2024-11" db="EMBL/GenBank/DDBJ databases">
        <title>Chromosome-level genome assembly of the freshwater bivalve Anodonta woodiana.</title>
        <authorList>
            <person name="Chen X."/>
        </authorList>
    </citation>
    <scope>NUCLEOTIDE SEQUENCE [LARGE SCALE GENOMIC DNA]</scope>
    <source>
        <strain evidence="1">MN2024</strain>
        <tissue evidence="1">Gills</tissue>
    </source>
</reference>
<gene>
    <name evidence="1" type="ORF">ACJMK2_004321</name>
</gene>
<evidence type="ECO:0000313" key="2">
    <source>
        <dbReference type="Proteomes" id="UP001634394"/>
    </source>
</evidence>
<dbReference type="AlphaFoldDB" id="A0ABD3Y0W9"/>
<dbReference type="Proteomes" id="UP001634394">
    <property type="component" value="Unassembled WGS sequence"/>
</dbReference>
<proteinExistence type="predicted"/>